<dbReference type="Proteomes" id="UP001250181">
    <property type="component" value="Unassembled WGS sequence"/>
</dbReference>
<feature type="domain" description="Aspartate/glutamate/uridylate kinase" evidence="5">
    <location>
        <begin position="6"/>
        <end position="231"/>
    </location>
</feature>
<dbReference type="InterPro" id="IPR001048">
    <property type="entry name" value="Asp/Glu/Uridylate_kinase"/>
</dbReference>
<evidence type="ECO:0000259" key="5">
    <source>
        <dbReference type="Pfam" id="PF00696"/>
    </source>
</evidence>
<dbReference type="PRINTS" id="PR00474">
    <property type="entry name" value="GLU5KINASE"/>
</dbReference>
<gene>
    <name evidence="6" type="ORF">RND61_10075</name>
</gene>
<evidence type="ECO:0000256" key="4">
    <source>
        <dbReference type="ARBA" id="ARBA00022840"/>
    </source>
</evidence>
<evidence type="ECO:0000313" key="6">
    <source>
        <dbReference type="EMBL" id="MDT9682411.1"/>
    </source>
</evidence>
<dbReference type="Pfam" id="PF00696">
    <property type="entry name" value="AA_kinase"/>
    <property type="match status" value="1"/>
</dbReference>
<comment type="caution">
    <text evidence="6">The sequence shown here is derived from an EMBL/GenBank/DDBJ whole genome shotgun (WGS) entry which is preliminary data.</text>
</comment>
<name>A0ABU3QI30_9ACTN</name>
<evidence type="ECO:0000313" key="7">
    <source>
        <dbReference type="Proteomes" id="UP001250181"/>
    </source>
</evidence>
<dbReference type="PANTHER" id="PTHR43654:SF1">
    <property type="entry name" value="ISOPENTENYL PHOSPHATE KINASE"/>
    <property type="match status" value="1"/>
</dbReference>
<dbReference type="Gene3D" id="3.40.1160.10">
    <property type="entry name" value="Acetylglutamate kinase-like"/>
    <property type="match status" value="1"/>
</dbReference>
<keyword evidence="7" id="KW-1185">Reference proteome</keyword>
<dbReference type="InterPro" id="IPR001057">
    <property type="entry name" value="Glu/AcGlu_kinase"/>
</dbReference>
<dbReference type="PANTHER" id="PTHR43654">
    <property type="entry name" value="GLUTAMATE 5-KINASE"/>
    <property type="match status" value="1"/>
</dbReference>
<keyword evidence="1" id="KW-0808">Transferase</keyword>
<sequence>MHTADLLVVKIGGSLFSDKRLDRHLDPAAVRRYARIAAALHRAAPGRVVLVSGGGAYGHGAVRGLDPSEPFAALALTGANAELRWAWTVALREAGVAAFPVQFAAAAVLGPEGDARLSGEAVARLLAAGVLPVLSGDCLPDRSGRLHVVGSDLVPGALAALAPGATRIVMLTDVDGVMDGETVIPRLTPDGADAGLRALWEAPRWDTTGGMAGKLTAALEHSRKGAECVILHGARIGADPTFLLAPFEEWPRGVPRTVVAAQPPVSKTAG</sequence>
<keyword evidence="4" id="KW-0067">ATP-binding</keyword>
<dbReference type="SUPFAM" id="SSF53633">
    <property type="entry name" value="Carbamate kinase-like"/>
    <property type="match status" value="1"/>
</dbReference>
<evidence type="ECO:0000256" key="3">
    <source>
        <dbReference type="ARBA" id="ARBA00022777"/>
    </source>
</evidence>
<accession>A0ABU3QI30</accession>
<protein>
    <recommendedName>
        <fullName evidence="5">Aspartate/glutamate/uridylate kinase domain-containing protein</fullName>
    </recommendedName>
</protein>
<dbReference type="InterPro" id="IPR036393">
    <property type="entry name" value="AceGlu_kinase-like_sf"/>
</dbReference>
<organism evidence="6 7">
    <name type="scientific">Streptomyces tamarix</name>
    <dbReference type="NCBI Taxonomy" id="3078565"/>
    <lineage>
        <taxon>Bacteria</taxon>
        <taxon>Bacillati</taxon>
        <taxon>Actinomycetota</taxon>
        <taxon>Actinomycetes</taxon>
        <taxon>Kitasatosporales</taxon>
        <taxon>Streptomycetaceae</taxon>
        <taxon>Streptomyces</taxon>
    </lineage>
</organism>
<keyword evidence="2" id="KW-0547">Nucleotide-binding</keyword>
<keyword evidence="3" id="KW-0418">Kinase</keyword>
<proteinExistence type="predicted"/>
<dbReference type="RefSeq" id="WP_315877496.1">
    <property type="nucleotide sequence ID" value="NZ_JAWCTQ010000009.1"/>
</dbReference>
<dbReference type="EMBL" id="JAWCTQ010000009">
    <property type="protein sequence ID" value="MDT9682411.1"/>
    <property type="molecule type" value="Genomic_DNA"/>
</dbReference>
<evidence type="ECO:0000256" key="2">
    <source>
        <dbReference type="ARBA" id="ARBA00022741"/>
    </source>
</evidence>
<evidence type="ECO:0000256" key="1">
    <source>
        <dbReference type="ARBA" id="ARBA00022679"/>
    </source>
</evidence>
<reference evidence="6 7" key="1">
    <citation type="submission" date="2023-09" db="EMBL/GenBank/DDBJ databases">
        <title>Streptomyces sp. nov.: A antagonism against Alternaria gaisen Producing Streptochlin, Isolated from Tamarix root soil.</title>
        <authorList>
            <person name="Chen Y."/>
        </authorList>
    </citation>
    <scope>NUCLEOTIDE SEQUENCE [LARGE SCALE GENOMIC DNA]</scope>
    <source>
        <strain evidence="6 7">TRM76323</strain>
    </source>
</reference>